<sequence>MCHMQNPISIYGALARYRKQINKNKSKIILNDDQETKKKFLFTISQCLRCLFLVASSLSIQWSCISMLTQHIIDLIRLLSPVLMSSLDTWRTWSMQACPSHAKKVSNSLANSCKGS</sequence>
<dbReference type="Proteomes" id="UP000276133">
    <property type="component" value="Unassembled WGS sequence"/>
</dbReference>
<organism evidence="1 2">
    <name type="scientific">Brachionus plicatilis</name>
    <name type="common">Marine rotifer</name>
    <name type="synonym">Brachionus muelleri</name>
    <dbReference type="NCBI Taxonomy" id="10195"/>
    <lineage>
        <taxon>Eukaryota</taxon>
        <taxon>Metazoa</taxon>
        <taxon>Spiralia</taxon>
        <taxon>Gnathifera</taxon>
        <taxon>Rotifera</taxon>
        <taxon>Eurotatoria</taxon>
        <taxon>Monogononta</taxon>
        <taxon>Pseudotrocha</taxon>
        <taxon>Ploima</taxon>
        <taxon>Brachionidae</taxon>
        <taxon>Brachionus</taxon>
    </lineage>
</organism>
<accession>A0A3M7RME5</accession>
<reference evidence="1 2" key="1">
    <citation type="journal article" date="2018" name="Sci. Rep.">
        <title>Genomic signatures of local adaptation to the degree of environmental predictability in rotifers.</title>
        <authorList>
            <person name="Franch-Gras L."/>
            <person name="Hahn C."/>
            <person name="Garcia-Roger E.M."/>
            <person name="Carmona M.J."/>
            <person name="Serra M."/>
            <person name="Gomez A."/>
        </authorList>
    </citation>
    <scope>NUCLEOTIDE SEQUENCE [LARGE SCALE GENOMIC DNA]</scope>
    <source>
        <strain evidence="1">HYR1</strain>
    </source>
</reference>
<evidence type="ECO:0000313" key="2">
    <source>
        <dbReference type="Proteomes" id="UP000276133"/>
    </source>
</evidence>
<keyword evidence="2" id="KW-1185">Reference proteome</keyword>
<proteinExistence type="predicted"/>
<comment type="caution">
    <text evidence="1">The sequence shown here is derived from an EMBL/GenBank/DDBJ whole genome shotgun (WGS) entry which is preliminary data.</text>
</comment>
<protein>
    <submittedName>
        <fullName evidence="1">Uncharacterized protein</fullName>
    </submittedName>
</protein>
<dbReference type="EMBL" id="REGN01003055">
    <property type="protein sequence ID" value="RNA24732.1"/>
    <property type="molecule type" value="Genomic_DNA"/>
</dbReference>
<gene>
    <name evidence="1" type="ORF">BpHYR1_026646</name>
</gene>
<evidence type="ECO:0000313" key="1">
    <source>
        <dbReference type="EMBL" id="RNA24732.1"/>
    </source>
</evidence>
<dbReference type="AlphaFoldDB" id="A0A3M7RME5"/>
<name>A0A3M7RME5_BRAPC</name>